<protein>
    <recommendedName>
        <fullName evidence="7">Tetratricopeptide repeat protein</fullName>
    </recommendedName>
</protein>
<evidence type="ECO:0000313" key="5">
    <source>
        <dbReference type="EMBL" id="OSY87487.1"/>
    </source>
</evidence>
<dbReference type="OrthoDB" id="9810596at2"/>
<dbReference type="AlphaFoldDB" id="A0A1Y2PCH0"/>
<evidence type="ECO:0000256" key="1">
    <source>
        <dbReference type="ARBA" id="ARBA00022737"/>
    </source>
</evidence>
<feature type="repeat" description="TPR" evidence="3">
    <location>
        <begin position="253"/>
        <end position="286"/>
    </location>
</feature>
<comment type="caution">
    <text evidence="5">The sequence shown here is derived from an EMBL/GenBank/DDBJ whole genome shotgun (WGS) entry which is preliminary data.</text>
</comment>
<dbReference type="InterPro" id="IPR019734">
    <property type="entry name" value="TPR_rpt"/>
</dbReference>
<feature type="chain" id="PRO_5013119003" description="Tetratricopeptide repeat protein" evidence="4">
    <location>
        <begin position="20"/>
        <end position="417"/>
    </location>
</feature>
<dbReference type="SMART" id="SM00028">
    <property type="entry name" value="TPR"/>
    <property type="match status" value="6"/>
</dbReference>
<keyword evidence="1" id="KW-0677">Repeat</keyword>
<dbReference type="EMBL" id="LAPZ01000011">
    <property type="protein sequence ID" value="OSY87487.1"/>
    <property type="molecule type" value="Genomic_DNA"/>
</dbReference>
<dbReference type="RefSeq" id="WP_086031106.1">
    <property type="nucleotide sequence ID" value="NZ_LAPZ01000011.1"/>
</dbReference>
<evidence type="ECO:0000256" key="3">
    <source>
        <dbReference type="PROSITE-ProRule" id="PRU00339"/>
    </source>
</evidence>
<reference evidence="5 6" key="1">
    <citation type="submission" date="2015-03" db="EMBL/GenBank/DDBJ databases">
        <title>Genome sequence of Tenacibaculum sp. S2-2, isolated from intestinal microbiota of sea cucumber, Apostichopus japonicas.</title>
        <authorList>
            <person name="Shao Z."/>
            <person name="Wang L."/>
            <person name="Li X."/>
        </authorList>
    </citation>
    <scope>NUCLEOTIDE SEQUENCE [LARGE SCALE GENOMIC DNA]</scope>
    <source>
        <strain evidence="5 6">S2-2</strain>
    </source>
</reference>
<sequence>MKKKIILVVSILLFVKVEAQTSTFTSIDSLVFRGRYKQALGLLKSQPESFHNLYKTARIYDALDNYKKAAKNYAKAITYKQDYATKLKLATIYKKQGANKKAIDLYESIINNDVDNLLVKYQLGKLYLKTHQLKKAKTIFKELIKSDSQNANYSYQLGNVYALFKKRNLKINSYLDAYKKDKEHLKSIHQLAKSFTKLRDKDSARIFINRGLEVSPNHFELNKLKVNRLYLDKKYSKAIQRLKKLDTLKPKEFYVQKMLGRSFFQLKKLDSAKKYFNKAFKLDKSDHKSLEYLGDIAVEKKNYREAEYRYLWSIYTGREPRDKGFYGMGRVNLETGKKKLAIRFFKDAIEENGKNYRALYQLATTSDDYYQDKKIAFKHYQKYLEKFEKKDSILTDHVKTRIKDIKKLYFLKGEVLE</sequence>
<proteinExistence type="predicted"/>
<evidence type="ECO:0000313" key="6">
    <source>
        <dbReference type="Proteomes" id="UP000194221"/>
    </source>
</evidence>
<evidence type="ECO:0000256" key="2">
    <source>
        <dbReference type="ARBA" id="ARBA00022803"/>
    </source>
</evidence>
<dbReference type="PROSITE" id="PS50005">
    <property type="entry name" value="TPR"/>
    <property type="match status" value="2"/>
</dbReference>
<feature type="signal peptide" evidence="4">
    <location>
        <begin position="1"/>
        <end position="19"/>
    </location>
</feature>
<dbReference type="STRING" id="1635173.WH52_11520"/>
<dbReference type="Pfam" id="PF14938">
    <property type="entry name" value="SNAP"/>
    <property type="match status" value="1"/>
</dbReference>
<dbReference type="SUPFAM" id="SSF48452">
    <property type="entry name" value="TPR-like"/>
    <property type="match status" value="1"/>
</dbReference>
<name>A0A1Y2PCH0_9FLAO</name>
<dbReference type="InterPro" id="IPR011990">
    <property type="entry name" value="TPR-like_helical_dom_sf"/>
</dbReference>
<organism evidence="5 6">
    <name type="scientific">Tenacibaculum holothuriorum</name>
    <dbReference type="NCBI Taxonomy" id="1635173"/>
    <lineage>
        <taxon>Bacteria</taxon>
        <taxon>Pseudomonadati</taxon>
        <taxon>Bacteroidota</taxon>
        <taxon>Flavobacteriia</taxon>
        <taxon>Flavobacteriales</taxon>
        <taxon>Flavobacteriaceae</taxon>
        <taxon>Tenacibaculum</taxon>
    </lineage>
</organism>
<keyword evidence="2 3" id="KW-0802">TPR repeat</keyword>
<evidence type="ECO:0008006" key="7">
    <source>
        <dbReference type="Google" id="ProtNLM"/>
    </source>
</evidence>
<accession>A0A1Y2PCH0</accession>
<dbReference type="Proteomes" id="UP000194221">
    <property type="component" value="Unassembled WGS sequence"/>
</dbReference>
<evidence type="ECO:0000256" key="4">
    <source>
        <dbReference type="SAM" id="SignalP"/>
    </source>
</evidence>
<dbReference type="InParanoid" id="A0A1Y2PCH0"/>
<gene>
    <name evidence="5" type="ORF">WH52_11520</name>
</gene>
<keyword evidence="6" id="KW-1185">Reference proteome</keyword>
<dbReference type="PANTHER" id="PTHR44186:SF1">
    <property type="entry name" value="BARDET-BIEDL SYNDROME 4 PROTEIN"/>
    <property type="match status" value="1"/>
</dbReference>
<dbReference type="Pfam" id="PF13181">
    <property type="entry name" value="TPR_8"/>
    <property type="match status" value="1"/>
</dbReference>
<dbReference type="Gene3D" id="1.25.40.10">
    <property type="entry name" value="Tetratricopeptide repeat domain"/>
    <property type="match status" value="2"/>
</dbReference>
<feature type="repeat" description="TPR" evidence="3">
    <location>
        <begin position="117"/>
        <end position="150"/>
    </location>
</feature>
<dbReference type="PANTHER" id="PTHR44186">
    <property type="match status" value="1"/>
</dbReference>
<keyword evidence="4" id="KW-0732">Signal</keyword>